<dbReference type="PROSITE" id="PS50048">
    <property type="entry name" value="ZN2_CY6_FUNGAL_2"/>
    <property type="match status" value="1"/>
</dbReference>
<dbReference type="CDD" id="cd00067">
    <property type="entry name" value="GAL4"/>
    <property type="match status" value="1"/>
</dbReference>
<dbReference type="InterPro" id="IPR001138">
    <property type="entry name" value="Zn2Cys6_DnaBD"/>
</dbReference>
<dbReference type="PANTHER" id="PTHR24148:SF64">
    <property type="entry name" value="HETEROKARYON INCOMPATIBILITY DOMAIN-CONTAINING PROTEIN"/>
    <property type="match status" value="1"/>
</dbReference>
<dbReference type="PANTHER" id="PTHR24148">
    <property type="entry name" value="ANKYRIN REPEAT DOMAIN-CONTAINING PROTEIN 39 HOMOLOG-RELATED"/>
    <property type="match status" value="1"/>
</dbReference>
<dbReference type="InterPro" id="IPR036864">
    <property type="entry name" value="Zn2-C6_fun-type_DNA-bd_sf"/>
</dbReference>
<feature type="compositionally biased region" description="Polar residues" evidence="2">
    <location>
        <begin position="17"/>
        <end position="30"/>
    </location>
</feature>
<dbReference type="InterPro" id="IPR052895">
    <property type="entry name" value="HetReg/Transcr_Mod"/>
</dbReference>
<dbReference type="AlphaFoldDB" id="A0A6A6E2Y1"/>
<dbReference type="EMBL" id="ML994636">
    <property type="protein sequence ID" value="KAF2184848.1"/>
    <property type="molecule type" value="Genomic_DNA"/>
</dbReference>
<feature type="region of interest" description="Disordered" evidence="2">
    <location>
        <begin position="107"/>
        <end position="172"/>
    </location>
</feature>
<evidence type="ECO:0000259" key="3">
    <source>
        <dbReference type="PROSITE" id="PS50048"/>
    </source>
</evidence>
<dbReference type="Pfam" id="PF06985">
    <property type="entry name" value="HET"/>
    <property type="match status" value="1"/>
</dbReference>
<name>A0A6A6E2Y1_9PEZI</name>
<gene>
    <name evidence="4" type="ORF">K469DRAFT_174960</name>
</gene>
<dbReference type="InterPro" id="IPR010730">
    <property type="entry name" value="HET"/>
</dbReference>
<feature type="compositionally biased region" description="Basic and acidic residues" evidence="2">
    <location>
        <begin position="1"/>
        <end position="10"/>
    </location>
</feature>
<dbReference type="Proteomes" id="UP000800200">
    <property type="component" value="Unassembled WGS sequence"/>
</dbReference>
<dbReference type="GO" id="GO:0008270">
    <property type="term" value="F:zinc ion binding"/>
    <property type="evidence" value="ECO:0007669"/>
    <property type="project" value="InterPro"/>
</dbReference>
<evidence type="ECO:0000313" key="4">
    <source>
        <dbReference type="EMBL" id="KAF2184848.1"/>
    </source>
</evidence>
<evidence type="ECO:0000256" key="2">
    <source>
        <dbReference type="SAM" id="MobiDB-lite"/>
    </source>
</evidence>
<feature type="region of interest" description="Disordered" evidence="2">
    <location>
        <begin position="1"/>
        <end position="57"/>
    </location>
</feature>
<feature type="domain" description="Zn(2)-C6 fungal-type" evidence="3">
    <location>
        <begin position="64"/>
        <end position="94"/>
    </location>
</feature>
<reference evidence="4" key="1">
    <citation type="journal article" date="2020" name="Stud. Mycol.">
        <title>101 Dothideomycetes genomes: a test case for predicting lifestyles and emergence of pathogens.</title>
        <authorList>
            <person name="Haridas S."/>
            <person name="Albert R."/>
            <person name="Binder M."/>
            <person name="Bloem J."/>
            <person name="Labutti K."/>
            <person name="Salamov A."/>
            <person name="Andreopoulos B."/>
            <person name="Baker S."/>
            <person name="Barry K."/>
            <person name="Bills G."/>
            <person name="Bluhm B."/>
            <person name="Cannon C."/>
            <person name="Castanera R."/>
            <person name="Culley D."/>
            <person name="Daum C."/>
            <person name="Ezra D."/>
            <person name="Gonzalez J."/>
            <person name="Henrissat B."/>
            <person name="Kuo A."/>
            <person name="Liang C."/>
            <person name="Lipzen A."/>
            <person name="Lutzoni F."/>
            <person name="Magnuson J."/>
            <person name="Mondo S."/>
            <person name="Nolan M."/>
            <person name="Ohm R."/>
            <person name="Pangilinan J."/>
            <person name="Park H.-J."/>
            <person name="Ramirez L."/>
            <person name="Alfaro M."/>
            <person name="Sun H."/>
            <person name="Tritt A."/>
            <person name="Yoshinaga Y."/>
            <person name="Zwiers L.-H."/>
            <person name="Turgeon B."/>
            <person name="Goodwin S."/>
            <person name="Spatafora J."/>
            <person name="Crous P."/>
            <person name="Grigoriev I."/>
        </authorList>
    </citation>
    <scope>NUCLEOTIDE SEQUENCE</scope>
    <source>
        <strain evidence="4">CBS 207.26</strain>
    </source>
</reference>
<sequence>MISPARRDGSSRLLTVDSPSSNSPRRNQAGNEVDPQNRLREKKRPSSPSSDASGPSRRRRIILACHACGWRKTRCDGSRPECSLCKRVGLDCVYSEPDTKVQNVDADQAALPSSSQSPPFLGPPPPLSTYSPPNTQSNGFYSSDITPPPLRFRDDSPRPTASTPPIFATPLAPPPQNEYTYICIGSEQVRLLLLSKGRYEEPVHCSLKVMHISRLKGSQLGYQALSYAWGEDDAKHEIFLKDVNVSAEGLAPEEIYRLATAQAVPRRFYVRYNLYQALKRIRSETTDLWFWIDAVCINQENDVEKSHQLAKMLDIYNNAWNVCIWIGESDDVKDDGHHAMDFIPSIVNLKLLDRMVAGEGPDKKTAISWVAFANLLRRPWFRRRWVIQEVASSRRASVQCGKKSINWIDFADAVQLFIAKVERIRAIYDSSELSKQDPDALSHVESVGATAIVSTTNNVLRKAESGMVLDRLLNIESLVMTFPHFEASDPRDTIYALLSLASDGHMSIRGESWSSITTSLVPDYTKSALQIYMEFVQHCIVSSGSLDIICRHWALPLTEREGVGVRTFSASSSWPQLANSPVMASSFPSWIGLVTNSPFGPPSRCTGRLNGDILVGEPGRRIYNASRGRLAEIRFGKINSPEDGSDRAENTTHSTSFNNAPFDGTLYAKGISLSRISRVSSRVVDGTISDDCLWMAGWNGEDDVNNIPDRLWRTIVADRASDGKNTPFWYRRACMYCLKKTNPNGDLNTSKLIANRSFPETVIEYLKRIQAIVWSRKFLVSQSLDKKPEWLFGLGSRYIKEADLVCILFGCSVPVILRKHREDTGASYFEFIGECYITVRWMEKHLRAWMRCPSLKELWSLTFDSIGTLLNCTFGRGRWCTRA</sequence>
<keyword evidence="1" id="KW-0539">Nucleus</keyword>
<dbReference type="OrthoDB" id="2157530at2759"/>
<accession>A0A6A6E2Y1</accession>
<dbReference type="GO" id="GO:0000981">
    <property type="term" value="F:DNA-binding transcription factor activity, RNA polymerase II-specific"/>
    <property type="evidence" value="ECO:0007669"/>
    <property type="project" value="InterPro"/>
</dbReference>
<dbReference type="Gene3D" id="4.10.240.10">
    <property type="entry name" value="Zn(2)-C6 fungal-type DNA-binding domain"/>
    <property type="match status" value="1"/>
</dbReference>
<dbReference type="SUPFAM" id="SSF57701">
    <property type="entry name" value="Zn2/Cys6 DNA-binding domain"/>
    <property type="match status" value="1"/>
</dbReference>
<feature type="compositionally biased region" description="Low complexity" evidence="2">
    <location>
        <begin position="46"/>
        <end position="55"/>
    </location>
</feature>
<dbReference type="Pfam" id="PF00172">
    <property type="entry name" value="Zn_clus"/>
    <property type="match status" value="1"/>
</dbReference>
<feature type="compositionally biased region" description="Polar residues" evidence="2">
    <location>
        <begin position="134"/>
        <end position="145"/>
    </location>
</feature>
<keyword evidence="5" id="KW-1185">Reference proteome</keyword>
<evidence type="ECO:0000313" key="5">
    <source>
        <dbReference type="Proteomes" id="UP000800200"/>
    </source>
</evidence>
<protein>
    <submittedName>
        <fullName evidence="4">HET-domain-containing protein</fullName>
    </submittedName>
</protein>
<evidence type="ECO:0000256" key="1">
    <source>
        <dbReference type="ARBA" id="ARBA00023242"/>
    </source>
</evidence>
<organism evidence="4 5">
    <name type="scientific">Zopfia rhizophila CBS 207.26</name>
    <dbReference type="NCBI Taxonomy" id="1314779"/>
    <lineage>
        <taxon>Eukaryota</taxon>
        <taxon>Fungi</taxon>
        <taxon>Dikarya</taxon>
        <taxon>Ascomycota</taxon>
        <taxon>Pezizomycotina</taxon>
        <taxon>Dothideomycetes</taxon>
        <taxon>Dothideomycetes incertae sedis</taxon>
        <taxon>Zopfiaceae</taxon>
        <taxon>Zopfia</taxon>
    </lineage>
</organism>
<proteinExistence type="predicted"/>
<dbReference type="SMART" id="SM00066">
    <property type="entry name" value="GAL4"/>
    <property type="match status" value="1"/>
</dbReference>